<dbReference type="GeneID" id="68109173"/>
<feature type="DNA-binding region" description="HMG box" evidence="2">
    <location>
        <begin position="107"/>
        <end position="184"/>
    </location>
</feature>
<name>A0A6A5BZY6_NAEFO</name>
<dbReference type="Pfam" id="PF09011">
    <property type="entry name" value="HMG_box_2"/>
    <property type="match status" value="1"/>
</dbReference>
<dbReference type="Pfam" id="PF00505">
    <property type="entry name" value="HMG_box"/>
    <property type="match status" value="1"/>
</dbReference>
<dbReference type="SMART" id="SM00398">
    <property type="entry name" value="HMG"/>
    <property type="match status" value="2"/>
</dbReference>
<dbReference type="InterPro" id="IPR050342">
    <property type="entry name" value="HMGB"/>
</dbReference>
<dbReference type="SUPFAM" id="SSF47095">
    <property type="entry name" value="HMG-box"/>
    <property type="match status" value="2"/>
</dbReference>
<dbReference type="GO" id="GO:0005634">
    <property type="term" value="C:nucleus"/>
    <property type="evidence" value="ECO:0007669"/>
    <property type="project" value="UniProtKB-UniRule"/>
</dbReference>
<organism evidence="5 6">
    <name type="scientific">Naegleria fowleri</name>
    <name type="common">Brain eating amoeba</name>
    <dbReference type="NCBI Taxonomy" id="5763"/>
    <lineage>
        <taxon>Eukaryota</taxon>
        <taxon>Discoba</taxon>
        <taxon>Heterolobosea</taxon>
        <taxon>Tetramitia</taxon>
        <taxon>Eutetramitia</taxon>
        <taxon>Vahlkampfiidae</taxon>
        <taxon>Naegleria</taxon>
    </lineage>
</organism>
<dbReference type="VEuPathDB" id="AmoebaDB:NF0008890"/>
<comment type="caution">
    <text evidence="5">The sequence shown here is derived from an EMBL/GenBank/DDBJ whole genome shotgun (WGS) entry which is preliminary data.</text>
</comment>
<keyword evidence="1 2" id="KW-0238">DNA-binding</keyword>
<dbReference type="OrthoDB" id="1919336at2759"/>
<feature type="domain" description="HMG box" evidence="4">
    <location>
        <begin position="190"/>
        <end position="256"/>
    </location>
</feature>
<feature type="domain" description="HMG box" evidence="4">
    <location>
        <begin position="107"/>
        <end position="184"/>
    </location>
</feature>
<dbReference type="AlphaFoldDB" id="A0A6A5BZY6"/>
<dbReference type="GO" id="GO:0003677">
    <property type="term" value="F:DNA binding"/>
    <property type="evidence" value="ECO:0007669"/>
    <property type="project" value="UniProtKB-UniRule"/>
</dbReference>
<gene>
    <name evidence="5" type="ORF">FDP41_001955</name>
</gene>
<dbReference type="Proteomes" id="UP000444721">
    <property type="component" value="Unassembled WGS sequence"/>
</dbReference>
<reference evidence="5 6" key="1">
    <citation type="journal article" date="2019" name="Sci. Rep.">
        <title>Nanopore sequencing improves the draft genome of the human pathogenic amoeba Naegleria fowleri.</title>
        <authorList>
            <person name="Liechti N."/>
            <person name="Schurch N."/>
            <person name="Bruggmann R."/>
            <person name="Wittwer M."/>
        </authorList>
    </citation>
    <scope>NUCLEOTIDE SEQUENCE [LARGE SCALE GENOMIC DNA]</scope>
    <source>
        <strain evidence="5 6">ATCC 30894</strain>
    </source>
</reference>
<protein>
    <recommendedName>
        <fullName evidence="4">HMG box domain-containing protein</fullName>
    </recommendedName>
</protein>
<feature type="DNA-binding region" description="HMG box" evidence="2">
    <location>
        <begin position="190"/>
        <end position="256"/>
    </location>
</feature>
<evidence type="ECO:0000256" key="3">
    <source>
        <dbReference type="SAM" id="Coils"/>
    </source>
</evidence>
<evidence type="ECO:0000256" key="2">
    <source>
        <dbReference type="PROSITE-ProRule" id="PRU00267"/>
    </source>
</evidence>
<dbReference type="PANTHER" id="PTHR48112">
    <property type="entry name" value="HIGH MOBILITY GROUP PROTEIN DSP1"/>
    <property type="match status" value="1"/>
</dbReference>
<keyword evidence="3" id="KW-0175">Coiled coil</keyword>
<dbReference type="InterPro" id="IPR009071">
    <property type="entry name" value="HMG_box_dom"/>
</dbReference>
<dbReference type="OMA" id="TATHFNE"/>
<evidence type="ECO:0000256" key="1">
    <source>
        <dbReference type="ARBA" id="ARBA00023125"/>
    </source>
</evidence>
<dbReference type="CDD" id="cd22012">
    <property type="entry name" value="HMG-box_ABF2_IXR1-like_rpt2"/>
    <property type="match status" value="1"/>
</dbReference>
<dbReference type="VEuPathDB" id="AmoebaDB:FDP41_001955"/>
<dbReference type="EMBL" id="VFQX01000028">
    <property type="protein sequence ID" value="KAF0978885.1"/>
    <property type="molecule type" value="Genomic_DNA"/>
</dbReference>
<dbReference type="InterPro" id="IPR036910">
    <property type="entry name" value="HMG_box_dom_sf"/>
</dbReference>
<evidence type="ECO:0000259" key="4">
    <source>
        <dbReference type="PROSITE" id="PS50118"/>
    </source>
</evidence>
<dbReference type="Gene3D" id="1.10.30.10">
    <property type="entry name" value="High mobility group box domain"/>
    <property type="match status" value="2"/>
</dbReference>
<sequence length="256" mass="30016">MLSRRVLFAVCKPQFSLFASQAASYHTIRSLNAAADQASPKFNVELLLKEQKEKQRLKELEKKLQREQAAKLKAQKQKAKERLTLAAQKQAEKAKQAAMRKKDPNAPKRALTPLLWYTTRNYVAVQNELTQNGTLKPDTPSKFTVVQRELKKRWDALSEEEKSAYVDLAAQDKARYHREMGAYRRRKQANRRPISSYLRFYNEIRESLRKEFPDAKITELSKVAGERWRALDENAKQKYINAYQEDLERWMEEHGE</sequence>
<dbReference type="VEuPathDB" id="AmoebaDB:NfTy_033420"/>
<dbReference type="RefSeq" id="XP_044563598.1">
    <property type="nucleotide sequence ID" value="XM_044705096.1"/>
</dbReference>
<proteinExistence type="predicted"/>
<evidence type="ECO:0000313" key="5">
    <source>
        <dbReference type="EMBL" id="KAF0978885.1"/>
    </source>
</evidence>
<feature type="coiled-coil region" evidence="3">
    <location>
        <begin position="43"/>
        <end position="89"/>
    </location>
</feature>
<accession>A0A6A5BZY6</accession>
<keyword evidence="6" id="KW-1185">Reference proteome</keyword>
<keyword evidence="2" id="KW-0539">Nucleus</keyword>
<dbReference type="PROSITE" id="PS50118">
    <property type="entry name" value="HMG_BOX_2"/>
    <property type="match status" value="2"/>
</dbReference>
<evidence type="ECO:0000313" key="6">
    <source>
        <dbReference type="Proteomes" id="UP000444721"/>
    </source>
</evidence>